<accession>A0A1W0E7B0</accession>
<dbReference type="OrthoDB" id="10531194at2759"/>
<reference evidence="1 2" key="1">
    <citation type="journal article" date="2017" name="Environ. Microbiol.">
        <title>Decay of the glycolytic pathway and adaptation to intranuclear parasitism within Enterocytozoonidae microsporidia.</title>
        <authorList>
            <person name="Wiredu Boakye D."/>
            <person name="Jaroenlak P."/>
            <person name="Prachumwat A."/>
            <person name="Williams T.A."/>
            <person name="Bateman K.S."/>
            <person name="Itsathitphaisarn O."/>
            <person name="Sritunyalucksana K."/>
            <person name="Paszkiewicz K.H."/>
            <person name="Moore K.A."/>
            <person name="Stentiford G.D."/>
            <person name="Williams B.A."/>
        </authorList>
    </citation>
    <scope>NUCLEOTIDE SEQUENCE [LARGE SCALE GENOMIC DNA]</scope>
    <source>
        <strain evidence="1 2">TH1</strain>
    </source>
</reference>
<evidence type="ECO:0000313" key="2">
    <source>
        <dbReference type="Proteomes" id="UP000192758"/>
    </source>
</evidence>
<dbReference type="VEuPathDB" id="MicrosporidiaDB:EHP00_287"/>
<evidence type="ECO:0000313" key="1">
    <source>
        <dbReference type="EMBL" id="OQS55121.1"/>
    </source>
</evidence>
<organism evidence="1 2">
    <name type="scientific">Ecytonucleospora hepatopenaei</name>
    <dbReference type="NCBI Taxonomy" id="646526"/>
    <lineage>
        <taxon>Eukaryota</taxon>
        <taxon>Fungi</taxon>
        <taxon>Fungi incertae sedis</taxon>
        <taxon>Microsporidia</taxon>
        <taxon>Enterocytozoonidae</taxon>
        <taxon>Ecytonucleospora</taxon>
    </lineage>
</organism>
<protein>
    <submittedName>
        <fullName evidence="1">Uncharacterized protein</fullName>
    </submittedName>
</protein>
<dbReference type="AlphaFoldDB" id="A0A1W0E7B0"/>
<keyword evidence="2" id="KW-1185">Reference proteome</keyword>
<name>A0A1W0E7B0_9MICR</name>
<gene>
    <name evidence="1" type="ORF">EHP00_287</name>
</gene>
<comment type="caution">
    <text evidence="1">The sequence shown here is derived from an EMBL/GenBank/DDBJ whole genome shotgun (WGS) entry which is preliminary data.</text>
</comment>
<dbReference type="Proteomes" id="UP000192758">
    <property type="component" value="Unassembled WGS sequence"/>
</dbReference>
<dbReference type="EMBL" id="MNPJ01000014">
    <property type="protein sequence ID" value="OQS55121.1"/>
    <property type="molecule type" value="Genomic_DNA"/>
</dbReference>
<proteinExistence type="predicted"/>
<sequence>MFFKPKNEITVEDIKLCRNFATSLNYSFDDEAIEIMLRMLKEKIVSSEKLYKILSKTKKELEK</sequence>